<dbReference type="OrthoDB" id="3365698at2759"/>
<dbReference type="PANTHER" id="PTHR38926">
    <property type="entry name" value="F-BOX DOMAIN CONTAINING PROTEIN, EXPRESSED"/>
    <property type="match status" value="1"/>
</dbReference>
<name>A0A550CGH3_9AGAR</name>
<evidence type="ECO:0000313" key="2">
    <source>
        <dbReference type="EMBL" id="TRM63786.1"/>
    </source>
</evidence>
<dbReference type="EMBL" id="VDMD01000008">
    <property type="protein sequence ID" value="TRM63786.1"/>
    <property type="molecule type" value="Genomic_DNA"/>
</dbReference>
<comment type="caution">
    <text evidence="2">The sequence shown here is derived from an EMBL/GenBank/DDBJ whole genome shotgun (WGS) entry which is preliminary data.</text>
</comment>
<proteinExistence type="predicted"/>
<protein>
    <recommendedName>
        <fullName evidence="1">F-box domain-containing protein</fullName>
    </recommendedName>
</protein>
<dbReference type="Pfam" id="PF12937">
    <property type="entry name" value="F-box-like"/>
    <property type="match status" value="1"/>
</dbReference>
<accession>A0A550CGH3</accession>
<dbReference type="PANTHER" id="PTHR38926:SF5">
    <property type="entry name" value="F-BOX AND LEUCINE-RICH REPEAT PROTEIN 6"/>
    <property type="match status" value="1"/>
</dbReference>
<dbReference type="Proteomes" id="UP000320762">
    <property type="component" value="Unassembled WGS sequence"/>
</dbReference>
<dbReference type="Gene3D" id="1.20.1280.50">
    <property type="match status" value="1"/>
</dbReference>
<keyword evidence="3" id="KW-1185">Reference proteome</keyword>
<dbReference type="AlphaFoldDB" id="A0A550CGH3"/>
<feature type="domain" description="F-box" evidence="1">
    <location>
        <begin position="50"/>
        <end position="116"/>
    </location>
</feature>
<reference evidence="2 3" key="1">
    <citation type="journal article" date="2019" name="New Phytol.">
        <title>Comparative genomics reveals unique wood-decay strategies and fruiting body development in the Schizophyllaceae.</title>
        <authorList>
            <person name="Almasi E."/>
            <person name="Sahu N."/>
            <person name="Krizsan K."/>
            <person name="Balint B."/>
            <person name="Kovacs G.M."/>
            <person name="Kiss B."/>
            <person name="Cseklye J."/>
            <person name="Drula E."/>
            <person name="Henrissat B."/>
            <person name="Nagy I."/>
            <person name="Chovatia M."/>
            <person name="Adam C."/>
            <person name="LaButti K."/>
            <person name="Lipzen A."/>
            <person name="Riley R."/>
            <person name="Grigoriev I.V."/>
            <person name="Nagy L.G."/>
        </authorList>
    </citation>
    <scope>NUCLEOTIDE SEQUENCE [LARGE SCALE GENOMIC DNA]</scope>
    <source>
        <strain evidence="2 3">NL-1724</strain>
    </source>
</reference>
<evidence type="ECO:0000313" key="3">
    <source>
        <dbReference type="Proteomes" id="UP000320762"/>
    </source>
</evidence>
<evidence type="ECO:0000259" key="1">
    <source>
        <dbReference type="Pfam" id="PF12937"/>
    </source>
</evidence>
<dbReference type="STRING" id="97359.A0A550CGH3"/>
<dbReference type="InterPro" id="IPR001810">
    <property type="entry name" value="F-box_dom"/>
</dbReference>
<dbReference type="SUPFAM" id="SSF81383">
    <property type="entry name" value="F-box domain"/>
    <property type="match status" value="1"/>
</dbReference>
<organism evidence="2 3">
    <name type="scientific">Schizophyllum amplum</name>
    <dbReference type="NCBI Taxonomy" id="97359"/>
    <lineage>
        <taxon>Eukaryota</taxon>
        <taxon>Fungi</taxon>
        <taxon>Dikarya</taxon>
        <taxon>Basidiomycota</taxon>
        <taxon>Agaricomycotina</taxon>
        <taxon>Agaricomycetes</taxon>
        <taxon>Agaricomycetidae</taxon>
        <taxon>Agaricales</taxon>
        <taxon>Schizophyllaceae</taxon>
        <taxon>Schizophyllum</taxon>
    </lineage>
</organism>
<gene>
    <name evidence="2" type="ORF">BD626DRAFT_629577</name>
</gene>
<sequence length="480" mass="53901">MPRVQVSLGTRRASALELGSEEMSSANLLQKDAADEALFNSAPAHSPVHGLPPEVLAEIFTLISATESPPGVRSHEHPTGVRAARRLHSLQVPCACVCSEWRRIALSTPSLWTSIHVEYGSRIDEDPQSLQQFIARSCGLPLHIHAHGPLDDEGSDDADLRSTRTVSLLAHLSHRRWISLALWGPFLLQPLNLTLLHKLVIGERAEECLDHLRIWPRLRHVELHLRDAPAAIPYWPALTSLHLVFVAGSTSYPYNEASFARVLIREHRDTLEKLILEDDFYSMGHTAVDEDEDEDDVCEIPNLMSIDLRGPTFHILDNILTPRLSGLAIHDPSPFHEEELFRAYFASNSIVARNLRSLELISVPMNDHQDLIPIVEALSSLERLVVDDRRNDRKTALPNLLVWLRVPDDDNAHIHLPNLVSLTLLCRVTRDMGPTREALREMMQSRSVGRVVGGVQVKALRELTTNMGSQYQIPQTRFIA</sequence>
<dbReference type="InterPro" id="IPR036047">
    <property type="entry name" value="F-box-like_dom_sf"/>
</dbReference>